<sequence>MSMYNIHVFDEEKVSIPDVILSKVEISEKLKSSIQSISGVWASYECGLSEYFKCLVHT</sequence>
<dbReference type="EMBL" id="UOFR01000023">
    <property type="protein sequence ID" value="VAW93819.1"/>
    <property type="molecule type" value="Genomic_DNA"/>
</dbReference>
<proteinExistence type="predicted"/>
<gene>
    <name evidence="1" type="ORF">MNBD_GAMMA21-139</name>
</gene>
<accession>A0A3B1A6K2</accession>
<organism evidence="1">
    <name type="scientific">hydrothermal vent metagenome</name>
    <dbReference type="NCBI Taxonomy" id="652676"/>
    <lineage>
        <taxon>unclassified sequences</taxon>
        <taxon>metagenomes</taxon>
        <taxon>ecological metagenomes</taxon>
    </lineage>
</organism>
<reference evidence="1" key="1">
    <citation type="submission" date="2018-06" db="EMBL/GenBank/DDBJ databases">
        <authorList>
            <person name="Zhirakovskaya E."/>
        </authorList>
    </citation>
    <scope>NUCLEOTIDE SEQUENCE</scope>
</reference>
<name>A0A3B1A6K2_9ZZZZ</name>
<protein>
    <submittedName>
        <fullName evidence="1">Uncharacterized protein</fullName>
    </submittedName>
</protein>
<evidence type="ECO:0000313" key="1">
    <source>
        <dbReference type="EMBL" id="VAW93819.1"/>
    </source>
</evidence>
<dbReference type="AlphaFoldDB" id="A0A3B1A6K2"/>